<name>A0ABV8PHD0_9SPHI</name>
<comment type="caution">
    <text evidence="1">The sequence shown here is derived from an EMBL/GenBank/DDBJ whole genome shotgun (WGS) entry which is preliminary data.</text>
</comment>
<reference evidence="2" key="1">
    <citation type="journal article" date="2019" name="Int. J. Syst. Evol. Microbiol.">
        <title>The Global Catalogue of Microorganisms (GCM) 10K type strain sequencing project: providing services to taxonomists for standard genome sequencing and annotation.</title>
        <authorList>
            <consortium name="The Broad Institute Genomics Platform"/>
            <consortium name="The Broad Institute Genome Sequencing Center for Infectious Disease"/>
            <person name="Wu L."/>
            <person name="Ma J."/>
        </authorList>
    </citation>
    <scope>NUCLEOTIDE SEQUENCE [LARGE SCALE GENOMIC DNA]</scope>
    <source>
        <strain evidence="2">CCM 8691</strain>
    </source>
</reference>
<dbReference type="EMBL" id="JBHSBW010000016">
    <property type="protein sequence ID" value="MFC4213478.1"/>
    <property type="molecule type" value="Genomic_DNA"/>
</dbReference>
<organism evidence="1 2">
    <name type="scientific">Pedobacter lithocola</name>
    <dbReference type="NCBI Taxonomy" id="1908239"/>
    <lineage>
        <taxon>Bacteria</taxon>
        <taxon>Pseudomonadati</taxon>
        <taxon>Bacteroidota</taxon>
        <taxon>Sphingobacteriia</taxon>
        <taxon>Sphingobacteriales</taxon>
        <taxon>Sphingobacteriaceae</taxon>
        <taxon>Pedobacter</taxon>
    </lineage>
</organism>
<evidence type="ECO:0000313" key="2">
    <source>
        <dbReference type="Proteomes" id="UP001595789"/>
    </source>
</evidence>
<evidence type="ECO:0000313" key="1">
    <source>
        <dbReference type="EMBL" id="MFC4213478.1"/>
    </source>
</evidence>
<dbReference type="RefSeq" id="WP_378988718.1">
    <property type="nucleotide sequence ID" value="NZ_JBHSBW010000016.1"/>
</dbReference>
<keyword evidence="2" id="KW-1185">Reference proteome</keyword>
<protein>
    <submittedName>
        <fullName evidence="1">Uncharacterized protein</fullName>
    </submittedName>
</protein>
<gene>
    <name evidence="1" type="ORF">ACFOWA_19955</name>
</gene>
<dbReference type="Proteomes" id="UP001595789">
    <property type="component" value="Unassembled WGS sequence"/>
</dbReference>
<accession>A0ABV8PHD0</accession>
<sequence>MGNGIINSLEDLGTVEIRVQVYNEIPHPDFMSDFQKTDMLCKIRNILLNPNDHFNHFDRSVVQNEEITKVFLGIDLTEREIARFYYPKRMEERLSTPIQELVKQMDMLPATERHRSILRNVYAILLNGRSKDLNEVLIKNFPEYYAHTREG</sequence>
<proteinExistence type="predicted"/>